<protein>
    <submittedName>
        <fullName evidence="6">Ugtp-1 protein</fullName>
    </submittedName>
</protein>
<feature type="transmembrane region" description="Helical" evidence="5">
    <location>
        <begin position="620"/>
        <end position="639"/>
    </location>
</feature>
<dbReference type="OrthoDB" id="418120at2759"/>
<dbReference type="Pfam" id="PF04142">
    <property type="entry name" value="Nuc_sug_transp"/>
    <property type="match status" value="1"/>
</dbReference>
<dbReference type="Proteomes" id="UP000601435">
    <property type="component" value="Unassembled WGS sequence"/>
</dbReference>
<feature type="transmembrane region" description="Helical" evidence="5">
    <location>
        <begin position="568"/>
        <end position="588"/>
    </location>
</feature>
<organism evidence="6 7">
    <name type="scientific">Symbiodinium necroappetens</name>
    <dbReference type="NCBI Taxonomy" id="1628268"/>
    <lineage>
        <taxon>Eukaryota</taxon>
        <taxon>Sar</taxon>
        <taxon>Alveolata</taxon>
        <taxon>Dinophyceae</taxon>
        <taxon>Suessiales</taxon>
        <taxon>Symbiodiniaceae</taxon>
        <taxon>Symbiodinium</taxon>
    </lineage>
</organism>
<keyword evidence="2 5" id="KW-0812">Transmembrane</keyword>
<reference evidence="6" key="1">
    <citation type="submission" date="2021-02" db="EMBL/GenBank/DDBJ databases">
        <authorList>
            <person name="Dougan E. K."/>
            <person name="Rhodes N."/>
            <person name="Thang M."/>
            <person name="Chan C."/>
        </authorList>
    </citation>
    <scope>NUCLEOTIDE SEQUENCE</scope>
</reference>
<comment type="caution">
    <text evidence="6">The sequence shown here is derived from an EMBL/GenBank/DDBJ whole genome shotgun (WGS) entry which is preliminary data.</text>
</comment>
<proteinExistence type="predicted"/>
<evidence type="ECO:0000256" key="3">
    <source>
        <dbReference type="ARBA" id="ARBA00022989"/>
    </source>
</evidence>
<evidence type="ECO:0000256" key="2">
    <source>
        <dbReference type="ARBA" id="ARBA00022692"/>
    </source>
</evidence>
<feature type="transmembrane region" description="Helical" evidence="5">
    <location>
        <begin position="461"/>
        <end position="479"/>
    </location>
</feature>
<keyword evidence="7" id="KW-1185">Reference proteome</keyword>
<evidence type="ECO:0000256" key="5">
    <source>
        <dbReference type="SAM" id="Phobius"/>
    </source>
</evidence>
<accession>A0A813AYG7</accession>
<dbReference type="AlphaFoldDB" id="A0A813AYG7"/>
<feature type="transmembrane region" description="Helical" evidence="5">
    <location>
        <begin position="429"/>
        <end position="449"/>
    </location>
</feature>
<feature type="transmembrane region" description="Helical" evidence="5">
    <location>
        <begin position="367"/>
        <end position="383"/>
    </location>
</feature>
<feature type="transmembrane region" description="Helical" evidence="5">
    <location>
        <begin position="491"/>
        <end position="512"/>
    </location>
</feature>
<gene>
    <name evidence="6" type="primary">ugtp-1</name>
    <name evidence="6" type="ORF">SNEC2469_LOCUS28880</name>
</gene>
<evidence type="ECO:0000256" key="1">
    <source>
        <dbReference type="ARBA" id="ARBA00004141"/>
    </source>
</evidence>
<dbReference type="PANTHER" id="PTHR10231">
    <property type="entry name" value="NUCLEOTIDE-SUGAR TRANSMEMBRANE TRANSPORTER"/>
    <property type="match status" value="1"/>
</dbReference>
<name>A0A813AYG7_9DINO</name>
<dbReference type="GO" id="GO:0015165">
    <property type="term" value="F:pyrimidine nucleotide-sugar transmembrane transporter activity"/>
    <property type="evidence" value="ECO:0007669"/>
    <property type="project" value="InterPro"/>
</dbReference>
<sequence>MEVALLTAGASVTGAVFGILAGRGFRRDRDLVSEPEALVPYVGERPAKARRLARASEVSTELQRMFLVRDATTQIAQEMLTLRQDLQLCRCAQLQSCKQLRLGQLDAKEIQEHVAMLSLLGSRLGIDPTLIAALPSAAAGARHATEKNQFGNQTFYQPLAERVAVMAPPASYNDKTFADVPKKDAKPGVGFILCLWAFFILNRALHPLVIDLSKVPIVPVDDTQAEYPVGTRVCLRGTGKYYKPWNHFYADVVDTSGDTTKVKYIDGGYKRFSKRQFKKLLIRVPKAEAGKYEVGMRVLLHGTGKWSQGQKFHADIVDVSRDTVKVRFTDGSYKRYGKDEFEEAFATNSADKAQVAKELPYRKMTPVIAKSFICIFIFNLLSLRDPRGWKVGLISCYTGPSMKIYSYIGLLYAVGDWLEMKSMGSMDGAAYQVLLQSKLIITALILWAIKGDKAKQSKTQWSTLTTLTIGMIIFMVAESGASKGAPKQRQAAGFLGTFFVLMKVLISCYGAVVTDKELKQYKDLPLYVQLNQMFFSWGVFSLILAAMFEPRVLISSSAFFHGWNAATWLVVLSFSVKTVLTMTLLKVLDSIMKTIGEAVAVLVIYAFQVFLPFFGKEFEIQTFLAMLAVVMTVTTYMFLKARCMWIWCYLHARRDRRTSRKRSKRRILANCLSFHR</sequence>
<keyword evidence="3 5" id="KW-1133">Transmembrane helix</keyword>
<evidence type="ECO:0000313" key="7">
    <source>
        <dbReference type="Proteomes" id="UP000601435"/>
    </source>
</evidence>
<comment type="subcellular location">
    <subcellularLocation>
        <location evidence="1">Membrane</location>
        <topology evidence="1">Multi-pass membrane protein</topology>
    </subcellularLocation>
</comment>
<evidence type="ECO:0000313" key="6">
    <source>
        <dbReference type="EMBL" id="CAE7880261.1"/>
    </source>
</evidence>
<dbReference type="EMBL" id="CAJNJA010063720">
    <property type="protein sequence ID" value="CAE7880261.1"/>
    <property type="molecule type" value="Genomic_DNA"/>
</dbReference>
<dbReference type="InterPro" id="IPR007271">
    <property type="entry name" value="Nuc_sug_transpt"/>
</dbReference>
<dbReference type="GO" id="GO:0000139">
    <property type="term" value="C:Golgi membrane"/>
    <property type="evidence" value="ECO:0007669"/>
    <property type="project" value="InterPro"/>
</dbReference>
<keyword evidence="4 5" id="KW-0472">Membrane</keyword>
<feature type="transmembrane region" description="Helical" evidence="5">
    <location>
        <begin position="595"/>
        <end position="614"/>
    </location>
</feature>
<evidence type="ECO:0000256" key="4">
    <source>
        <dbReference type="ARBA" id="ARBA00023136"/>
    </source>
</evidence>
<feature type="transmembrane region" description="Helical" evidence="5">
    <location>
        <begin position="524"/>
        <end position="548"/>
    </location>
</feature>